<dbReference type="EMBL" id="CP002584">
    <property type="protein sequence ID" value="ADZ80706.1"/>
    <property type="molecule type" value="Genomic_DNA"/>
</dbReference>
<gene>
    <name evidence="1" type="ordered locus">Sph21_4175</name>
</gene>
<reference evidence="1" key="1">
    <citation type="submission" date="2011-03" db="EMBL/GenBank/DDBJ databases">
        <title>Complete sequence of Sphingobacterium sp. 21.</title>
        <authorList>
            <consortium name="US DOE Joint Genome Institute"/>
            <person name="Lucas S."/>
            <person name="Copeland A."/>
            <person name="Lapidus A."/>
            <person name="Cheng J.-F."/>
            <person name="Goodwin L."/>
            <person name="Pitluck S."/>
            <person name="Davenport K."/>
            <person name="Detter J.C."/>
            <person name="Han C."/>
            <person name="Tapia R."/>
            <person name="Land M."/>
            <person name="Hauser L."/>
            <person name="Kyrpides N."/>
            <person name="Ivanova N."/>
            <person name="Ovchinnikova G."/>
            <person name="Pagani I."/>
            <person name="Siebers A.K."/>
            <person name="Allgaier M."/>
            <person name="Thelen M.P."/>
            <person name="Hugenholtz P."/>
            <person name="Woyke T."/>
        </authorList>
    </citation>
    <scope>NUCLEOTIDE SEQUENCE</scope>
    <source>
        <strain evidence="1">21</strain>
    </source>
</reference>
<dbReference type="HOGENOM" id="CLU_059548_4_2_10"/>
<protein>
    <submittedName>
        <fullName evidence="1">Uncharacterized protein</fullName>
    </submittedName>
</protein>
<dbReference type="PATRIC" id="fig|743722.3.peg.4445"/>
<proteinExistence type="predicted"/>
<accession>F4C2M7</accession>
<organism evidence="1">
    <name type="scientific">Sphingobacterium sp. (strain 21)</name>
    <dbReference type="NCBI Taxonomy" id="743722"/>
    <lineage>
        <taxon>Bacteria</taxon>
        <taxon>Pseudomonadati</taxon>
        <taxon>Bacteroidota</taxon>
        <taxon>Sphingobacteriia</taxon>
        <taxon>Sphingobacteriales</taxon>
        <taxon>Sphingobacteriaceae</taxon>
        <taxon>Sphingobacterium</taxon>
    </lineage>
</organism>
<dbReference type="KEGG" id="shg:Sph21_4175"/>
<sequence length="70" mass="7866">MGTREYLLEKAKNEGITLGVKKAEKLLEKEREKAKAEKLKSALEFKKMGVPIADIAKGLELPVEEVKKLK</sequence>
<name>F4C2M7_SPHS2</name>
<evidence type="ECO:0000313" key="1">
    <source>
        <dbReference type="EMBL" id="ADZ80706.1"/>
    </source>
</evidence>
<dbReference type="AlphaFoldDB" id="F4C2M7"/>